<reference evidence="2" key="1">
    <citation type="submission" date="2022-11" db="UniProtKB">
        <authorList>
            <consortium name="WormBaseParasite"/>
        </authorList>
    </citation>
    <scope>IDENTIFICATION</scope>
</reference>
<proteinExistence type="predicted"/>
<sequence>MDVCGTFKDCNSELQISVNSLELSEIDINTSIEKFLKNYWTVKPVKDAKNTYHTVGYYRRCNCGFRIPNKQKFPD</sequence>
<evidence type="ECO:0000313" key="2">
    <source>
        <dbReference type="WBParaSite" id="PSU_v2.g5664.t1"/>
    </source>
</evidence>
<name>A0A914YZY9_9BILA</name>
<keyword evidence="1" id="KW-1185">Reference proteome</keyword>
<dbReference type="Proteomes" id="UP000887577">
    <property type="component" value="Unplaced"/>
</dbReference>
<evidence type="ECO:0000313" key="1">
    <source>
        <dbReference type="Proteomes" id="UP000887577"/>
    </source>
</evidence>
<protein>
    <submittedName>
        <fullName evidence="2">Uncharacterized protein</fullName>
    </submittedName>
</protein>
<dbReference type="WBParaSite" id="PSU_v2.g5664.t1">
    <property type="protein sequence ID" value="PSU_v2.g5664.t1"/>
    <property type="gene ID" value="PSU_v2.g5664"/>
</dbReference>
<dbReference type="AlphaFoldDB" id="A0A914YZY9"/>
<accession>A0A914YZY9</accession>
<organism evidence="1 2">
    <name type="scientific">Panagrolaimus superbus</name>
    <dbReference type="NCBI Taxonomy" id="310955"/>
    <lineage>
        <taxon>Eukaryota</taxon>
        <taxon>Metazoa</taxon>
        <taxon>Ecdysozoa</taxon>
        <taxon>Nematoda</taxon>
        <taxon>Chromadorea</taxon>
        <taxon>Rhabditida</taxon>
        <taxon>Tylenchina</taxon>
        <taxon>Panagrolaimomorpha</taxon>
        <taxon>Panagrolaimoidea</taxon>
        <taxon>Panagrolaimidae</taxon>
        <taxon>Panagrolaimus</taxon>
    </lineage>
</organism>